<proteinExistence type="predicted"/>
<dbReference type="Proteomes" id="UP000256661">
    <property type="component" value="Unassembled WGS sequence"/>
</dbReference>
<gene>
    <name evidence="1" type="ORF">DFJ69_6090</name>
</gene>
<comment type="caution">
    <text evidence="1">The sequence shown here is derived from an EMBL/GenBank/DDBJ whole genome shotgun (WGS) entry which is preliminary data.</text>
</comment>
<sequence>MLSEWFWNRMRASFSSLTSELSTNMMCFDTTPIAKYPPVASRHYGEWRAHRAELVDVVALVIGNGAYEDVQRAQRIIDQWIEGGLTSSDIAAALKAAPPRHAPDDD</sequence>
<evidence type="ECO:0000313" key="2">
    <source>
        <dbReference type="Proteomes" id="UP000256661"/>
    </source>
</evidence>
<evidence type="ECO:0000313" key="1">
    <source>
        <dbReference type="EMBL" id="REF00542.1"/>
    </source>
</evidence>
<keyword evidence="2" id="KW-1185">Reference proteome</keyword>
<dbReference type="AlphaFoldDB" id="A0A3D9T9U2"/>
<name>A0A3D9T9U2_9ACTN</name>
<organism evidence="1 2">
    <name type="scientific">Thermomonospora umbrina</name>
    <dbReference type="NCBI Taxonomy" id="111806"/>
    <lineage>
        <taxon>Bacteria</taxon>
        <taxon>Bacillati</taxon>
        <taxon>Actinomycetota</taxon>
        <taxon>Actinomycetes</taxon>
        <taxon>Streptosporangiales</taxon>
        <taxon>Thermomonosporaceae</taxon>
        <taxon>Thermomonospora</taxon>
    </lineage>
</organism>
<reference evidence="1 2" key="1">
    <citation type="submission" date="2018-08" db="EMBL/GenBank/DDBJ databases">
        <title>Sequencing the genomes of 1000 actinobacteria strains.</title>
        <authorList>
            <person name="Klenk H.-P."/>
        </authorList>
    </citation>
    <scope>NUCLEOTIDE SEQUENCE [LARGE SCALE GENOMIC DNA]</scope>
    <source>
        <strain evidence="1 2">DSM 43927</strain>
    </source>
</reference>
<dbReference type="RefSeq" id="WP_116025682.1">
    <property type="nucleotide sequence ID" value="NZ_QTTT01000001.1"/>
</dbReference>
<protein>
    <submittedName>
        <fullName evidence="1">Uncharacterized protein</fullName>
    </submittedName>
</protein>
<dbReference type="EMBL" id="QTTT01000001">
    <property type="protein sequence ID" value="REF00542.1"/>
    <property type="molecule type" value="Genomic_DNA"/>
</dbReference>
<accession>A0A3D9T9U2</accession>